<dbReference type="Proteomes" id="UP000249169">
    <property type="component" value="Unassembled WGS sequence"/>
</dbReference>
<keyword evidence="3" id="KW-1185">Reference proteome</keyword>
<evidence type="ECO:0000256" key="1">
    <source>
        <dbReference type="SAM" id="Phobius"/>
    </source>
</evidence>
<accession>A0A328C6N9</accession>
<gene>
    <name evidence="2" type="ORF">DL240_05445</name>
</gene>
<keyword evidence="1" id="KW-1133">Transmembrane helix</keyword>
<dbReference type="EMBL" id="QHKO01000002">
    <property type="protein sequence ID" value="RAL23605.1"/>
    <property type="molecule type" value="Genomic_DNA"/>
</dbReference>
<keyword evidence="1" id="KW-0812">Transmembrane</keyword>
<feature type="transmembrane region" description="Helical" evidence="1">
    <location>
        <begin position="14"/>
        <end position="32"/>
    </location>
</feature>
<organism evidence="2 3">
    <name type="scientific">Lujinxingia litoralis</name>
    <dbReference type="NCBI Taxonomy" id="2211119"/>
    <lineage>
        <taxon>Bacteria</taxon>
        <taxon>Deltaproteobacteria</taxon>
        <taxon>Bradymonadales</taxon>
        <taxon>Lujinxingiaceae</taxon>
        <taxon>Lujinxingia</taxon>
    </lineage>
</organism>
<sequence>MNPVVVITTVQPTLVFWILTIAIFLGIALAAIVSPGRRWFELCVILALASTLFAGAGFWFTQSVLGYEVVLVDAIASISAS</sequence>
<evidence type="ECO:0000313" key="3">
    <source>
        <dbReference type="Proteomes" id="UP000249169"/>
    </source>
</evidence>
<proteinExistence type="predicted"/>
<dbReference type="AlphaFoldDB" id="A0A328C6N9"/>
<reference evidence="2 3" key="1">
    <citation type="submission" date="2018-05" db="EMBL/GenBank/DDBJ databases">
        <title>Lujinxingia marina gen. nov. sp. nov., a new facultative anaerobic member of the class Deltaproteobacteria, and proposal of Lujinxingaceae fam. nov.</title>
        <authorList>
            <person name="Li C.-M."/>
        </authorList>
    </citation>
    <scope>NUCLEOTIDE SEQUENCE [LARGE SCALE GENOMIC DNA]</scope>
    <source>
        <strain evidence="2 3">B210</strain>
    </source>
</reference>
<name>A0A328C6N9_9DELT</name>
<dbReference type="RefSeq" id="WP_111728863.1">
    <property type="nucleotide sequence ID" value="NZ_QHKO01000002.1"/>
</dbReference>
<protein>
    <submittedName>
        <fullName evidence="2">Uncharacterized protein</fullName>
    </submittedName>
</protein>
<comment type="caution">
    <text evidence="2">The sequence shown here is derived from an EMBL/GenBank/DDBJ whole genome shotgun (WGS) entry which is preliminary data.</text>
</comment>
<keyword evidence="1" id="KW-0472">Membrane</keyword>
<evidence type="ECO:0000313" key="2">
    <source>
        <dbReference type="EMBL" id="RAL23605.1"/>
    </source>
</evidence>
<feature type="transmembrane region" description="Helical" evidence="1">
    <location>
        <begin position="39"/>
        <end position="60"/>
    </location>
</feature>
<dbReference type="OrthoDB" id="5520243at2"/>